<keyword evidence="2" id="KW-0732">Signal</keyword>
<gene>
    <name evidence="3" type="ORF">ZHAS_00016548</name>
</gene>
<reference evidence="3 5" key="1">
    <citation type="journal article" date="2014" name="BMC Genomics">
        <title>Genome sequence of Anopheles sinensis provides insight into genetics basis of mosquito competence for malaria parasites.</title>
        <authorList>
            <person name="Zhou D."/>
            <person name="Zhang D."/>
            <person name="Ding G."/>
            <person name="Shi L."/>
            <person name="Hou Q."/>
            <person name="Ye Y."/>
            <person name="Xu Y."/>
            <person name="Zhou H."/>
            <person name="Xiong C."/>
            <person name="Li S."/>
            <person name="Yu J."/>
            <person name="Hong S."/>
            <person name="Yu X."/>
            <person name="Zou P."/>
            <person name="Chen C."/>
            <person name="Chang X."/>
            <person name="Wang W."/>
            <person name="Lv Y."/>
            <person name="Sun Y."/>
            <person name="Ma L."/>
            <person name="Shen B."/>
            <person name="Zhu C."/>
        </authorList>
    </citation>
    <scope>NUCLEOTIDE SEQUENCE [LARGE SCALE GENOMIC DNA]</scope>
</reference>
<reference evidence="4" key="2">
    <citation type="submission" date="2020-05" db="UniProtKB">
        <authorList>
            <consortium name="EnsemblMetazoa"/>
        </authorList>
    </citation>
    <scope>IDENTIFICATION</scope>
</reference>
<dbReference type="Proteomes" id="UP000030765">
    <property type="component" value="Unassembled WGS sequence"/>
</dbReference>
<dbReference type="VEuPathDB" id="VectorBase:ASIC016548"/>
<protein>
    <submittedName>
        <fullName evidence="3">AGAP004987-PA-like protein</fullName>
    </submittedName>
</protein>
<dbReference type="OMA" id="HKYKREA"/>
<evidence type="ECO:0000313" key="3">
    <source>
        <dbReference type="EMBL" id="KFB48422.1"/>
    </source>
</evidence>
<feature type="compositionally biased region" description="Basic and acidic residues" evidence="1">
    <location>
        <begin position="23"/>
        <end position="36"/>
    </location>
</feature>
<feature type="signal peptide" evidence="2">
    <location>
        <begin position="1"/>
        <end position="18"/>
    </location>
</feature>
<evidence type="ECO:0000256" key="1">
    <source>
        <dbReference type="SAM" id="MobiDB-lite"/>
    </source>
</evidence>
<dbReference type="EnsemblMetazoa" id="ASIC016548-RA">
    <property type="protein sequence ID" value="ASIC016548-PA"/>
    <property type="gene ID" value="ASIC016548"/>
</dbReference>
<sequence length="209" mass="22442">MKAAIFVLIAVGTVLVVADDFKKGPGPHHEDNHHEFNGQQHQLKQQQPQEHHHPAAPAHQENHHQAAPAHQDHQLKQQHEHQPQPHQHHKREAPKQENAAGQSTTAAPKVTVDPKQPSALPAIVSQPPKQKRDTPAPKPAQALPTTASPAKGVSSGNQQRKNQPRPTGSAKVNRDQPKVPLQVPQPGANNKAPAAAAPAPSTANPAKKV</sequence>
<keyword evidence="5" id="KW-1185">Reference proteome</keyword>
<feature type="compositionally biased region" description="Low complexity" evidence="1">
    <location>
        <begin position="39"/>
        <end position="48"/>
    </location>
</feature>
<dbReference type="OrthoDB" id="7744606at2759"/>
<feature type="region of interest" description="Disordered" evidence="1">
    <location>
        <begin position="23"/>
        <end position="209"/>
    </location>
</feature>
<organism evidence="3">
    <name type="scientific">Anopheles sinensis</name>
    <name type="common">Mosquito</name>
    <dbReference type="NCBI Taxonomy" id="74873"/>
    <lineage>
        <taxon>Eukaryota</taxon>
        <taxon>Metazoa</taxon>
        <taxon>Ecdysozoa</taxon>
        <taxon>Arthropoda</taxon>
        <taxon>Hexapoda</taxon>
        <taxon>Insecta</taxon>
        <taxon>Pterygota</taxon>
        <taxon>Neoptera</taxon>
        <taxon>Endopterygota</taxon>
        <taxon>Diptera</taxon>
        <taxon>Nematocera</taxon>
        <taxon>Culicoidea</taxon>
        <taxon>Culicidae</taxon>
        <taxon>Anophelinae</taxon>
        <taxon>Anopheles</taxon>
    </lineage>
</organism>
<feature type="chain" id="PRO_5001784648" evidence="2">
    <location>
        <begin position="19"/>
        <end position="209"/>
    </location>
</feature>
<feature type="compositionally biased region" description="Polar residues" evidence="1">
    <location>
        <begin position="143"/>
        <end position="166"/>
    </location>
</feature>
<evidence type="ECO:0000256" key="2">
    <source>
        <dbReference type="SAM" id="SignalP"/>
    </source>
</evidence>
<name>A0A084WDX8_ANOSI</name>
<proteinExistence type="predicted"/>
<dbReference type="EMBL" id="ATLV01023080">
    <property type="status" value="NOT_ANNOTATED_CDS"/>
    <property type="molecule type" value="Genomic_DNA"/>
</dbReference>
<dbReference type="AlphaFoldDB" id="A0A084WDX8"/>
<feature type="compositionally biased region" description="Low complexity" evidence="1">
    <location>
        <begin position="184"/>
        <end position="209"/>
    </location>
</feature>
<dbReference type="EMBL" id="KE525340">
    <property type="protein sequence ID" value="KFB48422.1"/>
    <property type="molecule type" value="Genomic_DNA"/>
</dbReference>
<evidence type="ECO:0000313" key="5">
    <source>
        <dbReference type="Proteomes" id="UP000030765"/>
    </source>
</evidence>
<feature type="compositionally biased region" description="Basic and acidic residues" evidence="1">
    <location>
        <begin position="60"/>
        <end position="83"/>
    </location>
</feature>
<accession>A0A084WDX8</accession>
<evidence type="ECO:0000313" key="4">
    <source>
        <dbReference type="EnsemblMetazoa" id="ASIC016548-PA"/>
    </source>
</evidence>